<protein>
    <submittedName>
        <fullName evidence="1">Uncharacterized protein</fullName>
    </submittedName>
</protein>
<comment type="caution">
    <text evidence="1">The sequence shown here is derived from an EMBL/GenBank/DDBJ whole genome shotgun (WGS) entry which is preliminary data.</text>
</comment>
<gene>
    <name evidence="1" type="ORF">SDC9_112592</name>
</gene>
<sequence length="149" mass="17148">MAQNIDALGRKRLLHHLNDVSQVIAVHIRRIVLAVRVGKPAAFGKILVQRHKATASVRHAMHARNDIIQLVVQRIRQFEAVLHVHLRSAINGIQLQDFEIVFYVVERIDTAAKQMIRNAEDMPLLLFHRDEVFNRKPRVGHVCVRVQVI</sequence>
<accession>A0A645BK00</accession>
<dbReference type="EMBL" id="VSSQ01020662">
    <property type="protein sequence ID" value="MPM65695.1"/>
    <property type="molecule type" value="Genomic_DNA"/>
</dbReference>
<name>A0A645BK00_9ZZZZ</name>
<proteinExistence type="predicted"/>
<organism evidence="1">
    <name type="scientific">bioreactor metagenome</name>
    <dbReference type="NCBI Taxonomy" id="1076179"/>
    <lineage>
        <taxon>unclassified sequences</taxon>
        <taxon>metagenomes</taxon>
        <taxon>ecological metagenomes</taxon>
    </lineage>
</organism>
<dbReference type="AlphaFoldDB" id="A0A645BK00"/>
<reference evidence="1" key="1">
    <citation type="submission" date="2019-08" db="EMBL/GenBank/DDBJ databases">
        <authorList>
            <person name="Kucharzyk K."/>
            <person name="Murdoch R.W."/>
            <person name="Higgins S."/>
            <person name="Loffler F."/>
        </authorList>
    </citation>
    <scope>NUCLEOTIDE SEQUENCE</scope>
</reference>
<evidence type="ECO:0000313" key="1">
    <source>
        <dbReference type="EMBL" id="MPM65695.1"/>
    </source>
</evidence>